<evidence type="ECO:0000313" key="1">
    <source>
        <dbReference type="EMBL" id="MPM20035.1"/>
    </source>
</evidence>
<dbReference type="Gene3D" id="3.40.1080.10">
    <property type="entry name" value="Glutaconate Coenzyme A-transferase"/>
    <property type="match status" value="1"/>
</dbReference>
<dbReference type="SUPFAM" id="SSF100950">
    <property type="entry name" value="NagB/RpiA/CoA transferase-like"/>
    <property type="match status" value="1"/>
</dbReference>
<dbReference type="EC" id="2.8.3.23" evidence="1"/>
<name>A0A644XV37_9ZZZZ</name>
<sequence>MAFLGLAQCDESGSINVSRFGPKLPGCGGFISITQNSKKVFFCGTFTAGGFKAHVQDGKLVIDQEGTETKFTKQVEQVTFSGKYAIKNKQPVRYITERCVFELREDGLTIIEVAPGIDIQSQIVDLMAFKPKVAEDVTLMDARIFREEKLGLKD</sequence>
<reference evidence="1" key="1">
    <citation type="submission" date="2019-08" db="EMBL/GenBank/DDBJ databases">
        <authorList>
            <person name="Kucharzyk K."/>
            <person name="Murdoch R.W."/>
            <person name="Higgins S."/>
            <person name="Loffler F."/>
        </authorList>
    </citation>
    <scope>NUCLEOTIDE SEQUENCE</scope>
</reference>
<dbReference type="PANTHER" id="PTHR43293">
    <property type="entry name" value="ACETATE COA-TRANSFERASE YDIF"/>
    <property type="match status" value="1"/>
</dbReference>
<dbReference type="InterPro" id="IPR037171">
    <property type="entry name" value="NagB/RpiA_transferase-like"/>
</dbReference>
<proteinExistence type="predicted"/>
<protein>
    <submittedName>
        <fullName evidence="1">Caffeate CoA-transferase</fullName>
        <ecNumber evidence="1">2.8.3.23</ecNumber>
    </submittedName>
</protein>
<comment type="caution">
    <text evidence="1">The sequence shown here is derived from an EMBL/GenBank/DDBJ whole genome shotgun (WGS) entry which is preliminary data.</text>
</comment>
<dbReference type="EMBL" id="VSSQ01003296">
    <property type="protein sequence ID" value="MPM20035.1"/>
    <property type="molecule type" value="Genomic_DNA"/>
</dbReference>
<keyword evidence="1" id="KW-0808">Transferase</keyword>
<dbReference type="PANTHER" id="PTHR43293:SF1">
    <property type="entry name" value="ACETATE COA-TRANSFERASE YDIF"/>
    <property type="match status" value="1"/>
</dbReference>
<organism evidence="1">
    <name type="scientific">bioreactor metagenome</name>
    <dbReference type="NCBI Taxonomy" id="1076179"/>
    <lineage>
        <taxon>unclassified sequences</taxon>
        <taxon>metagenomes</taxon>
        <taxon>ecological metagenomes</taxon>
    </lineage>
</organism>
<accession>A0A644XV37</accession>
<dbReference type="AlphaFoldDB" id="A0A644XV37"/>
<gene>
    <name evidence="1" type="primary">carA_26</name>
    <name evidence="1" type="ORF">SDC9_66462</name>
</gene>
<dbReference type="GO" id="GO:0016740">
    <property type="term" value="F:transferase activity"/>
    <property type="evidence" value="ECO:0007669"/>
    <property type="project" value="UniProtKB-KW"/>
</dbReference>